<evidence type="ECO:0000313" key="1">
    <source>
        <dbReference type="EMBL" id="GCE03372.1"/>
    </source>
</evidence>
<name>A0A401Z945_9CHLR</name>
<sequence length="62" mass="6695">MRAGPTNAVNSATMLTDKALSGLLMFFEPSIRVISHPQKCTVEATSPLGKLLLFLGFVVRMS</sequence>
<gene>
    <name evidence="1" type="ORF">KDAU_07010</name>
</gene>
<protein>
    <submittedName>
        <fullName evidence="1">Uncharacterized protein</fullName>
    </submittedName>
</protein>
<evidence type="ECO:0000313" key="2">
    <source>
        <dbReference type="Proteomes" id="UP000287224"/>
    </source>
</evidence>
<dbReference type="Proteomes" id="UP000287224">
    <property type="component" value="Unassembled WGS sequence"/>
</dbReference>
<organism evidence="1 2">
    <name type="scientific">Dictyobacter aurantiacus</name>
    <dbReference type="NCBI Taxonomy" id="1936993"/>
    <lineage>
        <taxon>Bacteria</taxon>
        <taxon>Bacillati</taxon>
        <taxon>Chloroflexota</taxon>
        <taxon>Ktedonobacteria</taxon>
        <taxon>Ktedonobacterales</taxon>
        <taxon>Dictyobacteraceae</taxon>
        <taxon>Dictyobacter</taxon>
    </lineage>
</organism>
<dbReference type="AlphaFoldDB" id="A0A401Z945"/>
<keyword evidence="2" id="KW-1185">Reference proteome</keyword>
<comment type="caution">
    <text evidence="1">The sequence shown here is derived from an EMBL/GenBank/DDBJ whole genome shotgun (WGS) entry which is preliminary data.</text>
</comment>
<dbReference type="EMBL" id="BIFQ01000001">
    <property type="protein sequence ID" value="GCE03372.1"/>
    <property type="molecule type" value="Genomic_DNA"/>
</dbReference>
<accession>A0A401Z945</accession>
<proteinExistence type="predicted"/>
<reference evidence="2" key="1">
    <citation type="submission" date="2018-12" db="EMBL/GenBank/DDBJ databases">
        <title>Tengunoibacter tsumagoiensis gen. nov., sp. nov., Dictyobacter kobayashii sp. nov., D. alpinus sp. nov., and D. joshuensis sp. nov. and description of Dictyobacteraceae fam. nov. within the order Ktedonobacterales isolated from Tengu-no-mugimeshi.</title>
        <authorList>
            <person name="Wang C.M."/>
            <person name="Zheng Y."/>
            <person name="Sakai Y."/>
            <person name="Toyoda A."/>
            <person name="Minakuchi Y."/>
            <person name="Abe K."/>
            <person name="Yokota A."/>
            <person name="Yabe S."/>
        </authorList>
    </citation>
    <scope>NUCLEOTIDE SEQUENCE [LARGE SCALE GENOMIC DNA]</scope>
    <source>
        <strain evidence="2">S-27</strain>
    </source>
</reference>